<evidence type="ECO:0000313" key="4">
    <source>
        <dbReference type="EMBL" id="QEH61436.1"/>
    </source>
</evidence>
<dbReference type="InterPro" id="IPR014729">
    <property type="entry name" value="Rossmann-like_a/b/a_fold"/>
</dbReference>
<dbReference type="SMART" id="SM00764">
    <property type="entry name" value="Citrate_ly_lig"/>
    <property type="match status" value="1"/>
</dbReference>
<organism evidence="4 5">
    <name type="scientific">Spiroplasma chinense</name>
    <dbReference type="NCBI Taxonomy" id="216932"/>
    <lineage>
        <taxon>Bacteria</taxon>
        <taxon>Bacillati</taxon>
        <taxon>Mycoplasmatota</taxon>
        <taxon>Mollicutes</taxon>
        <taxon>Entomoplasmatales</taxon>
        <taxon>Spiroplasmataceae</taxon>
        <taxon>Spiroplasma</taxon>
    </lineage>
</organism>
<evidence type="ECO:0000259" key="3">
    <source>
        <dbReference type="SMART" id="SM00764"/>
    </source>
</evidence>
<dbReference type="KEGG" id="schi:SCHIN_v1c02390"/>
<evidence type="ECO:0000256" key="2">
    <source>
        <dbReference type="ARBA" id="ARBA00022840"/>
    </source>
</evidence>
<dbReference type="RefSeq" id="WP_166507831.1">
    <property type="nucleotide sequence ID" value="NZ_CP043026.1"/>
</dbReference>
<evidence type="ECO:0000313" key="5">
    <source>
        <dbReference type="Proteomes" id="UP000323144"/>
    </source>
</evidence>
<dbReference type="Pfam" id="PF08218">
    <property type="entry name" value="Citrate_ly_lig"/>
    <property type="match status" value="1"/>
</dbReference>
<dbReference type="InterPro" id="IPR005216">
    <property type="entry name" value="Citrate_lyase_ligase"/>
</dbReference>
<keyword evidence="1" id="KW-0547">Nucleotide-binding</keyword>
<keyword evidence="4" id="KW-0456">Lyase</keyword>
<dbReference type="InterPro" id="IPR013166">
    <property type="entry name" value="Citrate_lyase_ligase_C"/>
</dbReference>
<dbReference type="SUPFAM" id="SSF55729">
    <property type="entry name" value="Acyl-CoA N-acyltransferases (Nat)"/>
    <property type="match status" value="1"/>
</dbReference>
<name>A0A5B9Y437_9MOLU</name>
<dbReference type="AlphaFoldDB" id="A0A5B9Y437"/>
<dbReference type="Gene3D" id="3.40.50.620">
    <property type="entry name" value="HUPs"/>
    <property type="match status" value="1"/>
</dbReference>
<proteinExistence type="predicted"/>
<evidence type="ECO:0000256" key="1">
    <source>
        <dbReference type="ARBA" id="ARBA00022741"/>
    </source>
</evidence>
<dbReference type="Gene3D" id="3.40.630.30">
    <property type="match status" value="1"/>
</dbReference>
<protein>
    <submittedName>
        <fullName evidence="4">[citrate (Pro-3S)-lyase] ligase</fullName>
    </submittedName>
</protein>
<feature type="domain" description="Citrate lyase ligase C-terminal" evidence="3">
    <location>
        <begin position="143"/>
        <end position="324"/>
    </location>
</feature>
<gene>
    <name evidence="4" type="primary">citC</name>
    <name evidence="4" type="ORF">SCHIN_v1c02390</name>
</gene>
<dbReference type="GO" id="GO:0016829">
    <property type="term" value="F:lyase activity"/>
    <property type="evidence" value="ECO:0007669"/>
    <property type="project" value="UniProtKB-KW"/>
</dbReference>
<reference evidence="4 5" key="1">
    <citation type="submission" date="2019-08" db="EMBL/GenBank/DDBJ databases">
        <title>Complete genome sequence of Spiroplasma chinense CCH (DSM 19755).</title>
        <authorList>
            <person name="Shen H.-Y."/>
            <person name="Lin Y.-C."/>
            <person name="Chou L."/>
            <person name="Kuo C.-H."/>
        </authorList>
    </citation>
    <scope>NUCLEOTIDE SEQUENCE [LARGE SCALE GENOMIC DNA]</scope>
    <source>
        <strain evidence="4 5">CCH</strain>
    </source>
</reference>
<dbReference type="Proteomes" id="UP000323144">
    <property type="component" value="Chromosome"/>
</dbReference>
<keyword evidence="2" id="KW-0067">ATP-binding</keyword>
<sequence>MSNYVFEKINLDSKIWKNKIENFLEKFKLKYTDVDLTIVVTENNSIVAVCSKKNNLIKNIAIDEKHWGENISNTLITMVMKEIFQQGYDSAMVVTKVENKKIFASLNFKLIYQNERISFLSSNDKDYLSYKEMIQNLDYKNKTAFIILNANPFTLGHEHLVETASKENDIVYLIPVLEDISFFSTDERTEIILKNITKFSNVELLKGTQYLISNNLFPSYFLKSTEESIKEQSQLDANIFCDLIGKNFSKVTRYVGEEPYSKTTEIYNNIIKEELNQRNIKLKIIKRLEKNNVAVSASIVRECIFKNDLETIKKMVSKETFEIISQEKYYKRALENPNKIFKNN</sequence>
<keyword evidence="5" id="KW-1185">Reference proteome</keyword>
<accession>A0A5B9Y437</accession>
<dbReference type="PANTHER" id="PTHR40599:SF1">
    <property type="entry name" value="[CITRATE [PRO-3S]-LYASE] LIGASE"/>
    <property type="match status" value="1"/>
</dbReference>
<dbReference type="PANTHER" id="PTHR40599">
    <property type="entry name" value="[CITRATE [PRO-3S]-LYASE] LIGASE"/>
    <property type="match status" value="1"/>
</dbReference>
<dbReference type="EMBL" id="CP043026">
    <property type="protein sequence ID" value="QEH61436.1"/>
    <property type="molecule type" value="Genomic_DNA"/>
</dbReference>
<keyword evidence="4" id="KW-0436">Ligase</keyword>
<dbReference type="GO" id="GO:0005524">
    <property type="term" value="F:ATP binding"/>
    <property type="evidence" value="ECO:0007669"/>
    <property type="project" value="UniProtKB-KW"/>
</dbReference>
<dbReference type="InterPro" id="IPR016181">
    <property type="entry name" value="Acyl_CoA_acyltransferase"/>
</dbReference>
<dbReference type="GO" id="GO:0008771">
    <property type="term" value="F:[citrate (pro-3S)-lyase] ligase activity"/>
    <property type="evidence" value="ECO:0007669"/>
    <property type="project" value="InterPro"/>
</dbReference>
<dbReference type="SUPFAM" id="SSF52374">
    <property type="entry name" value="Nucleotidylyl transferase"/>
    <property type="match status" value="1"/>
</dbReference>